<evidence type="ECO:0000313" key="1">
    <source>
        <dbReference type="EMBL" id="QHS63727.1"/>
    </source>
</evidence>
<keyword evidence="2" id="KW-1185">Reference proteome</keyword>
<gene>
    <name evidence="1" type="ORF">GWR21_30340</name>
</gene>
<protein>
    <submittedName>
        <fullName evidence="1">Uncharacterized protein</fullName>
    </submittedName>
</protein>
<evidence type="ECO:0000313" key="2">
    <source>
        <dbReference type="Proteomes" id="UP000476411"/>
    </source>
</evidence>
<dbReference type="KEGG" id="chih:GWR21_30340"/>
<dbReference type="SUPFAM" id="SSF48208">
    <property type="entry name" value="Six-hairpin glycosidases"/>
    <property type="match status" value="1"/>
</dbReference>
<organism evidence="1 2">
    <name type="scientific">Chitinophaga agri</name>
    <dbReference type="NCBI Taxonomy" id="2703787"/>
    <lineage>
        <taxon>Bacteria</taxon>
        <taxon>Pseudomonadati</taxon>
        <taxon>Bacteroidota</taxon>
        <taxon>Chitinophagia</taxon>
        <taxon>Chitinophagales</taxon>
        <taxon>Chitinophagaceae</taxon>
        <taxon>Chitinophaga</taxon>
    </lineage>
</organism>
<name>A0A6B9ZP21_9BACT</name>
<dbReference type="AlphaFoldDB" id="A0A6B9ZP21"/>
<reference evidence="1 2" key="1">
    <citation type="submission" date="2020-01" db="EMBL/GenBank/DDBJ databases">
        <title>Complete genome sequence of Chitinophaga sp. H33E-04 isolated from quinoa roots.</title>
        <authorList>
            <person name="Weon H.-Y."/>
            <person name="Lee S.A."/>
        </authorList>
    </citation>
    <scope>NUCLEOTIDE SEQUENCE [LARGE SCALE GENOMIC DNA]</scope>
    <source>
        <strain evidence="1 2">H33E-04</strain>
    </source>
</reference>
<accession>A0A6B9ZP21</accession>
<proteinExistence type="predicted"/>
<dbReference type="RefSeq" id="WP_162335443.1">
    <property type="nucleotide sequence ID" value="NZ_CP048113.1"/>
</dbReference>
<dbReference type="InterPro" id="IPR008928">
    <property type="entry name" value="6-hairpin_glycosidase_sf"/>
</dbReference>
<dbReference type="GO" id="GO:0005975">
    <property type="term" value="P:carbohydrate metabolic process"/>
    <property type="evidence" value="ECO:0007669"/>
    <property type="project" value="InterPro"/>
</dbReference>
<dbReference type="EMBL" id="CP048113">
    <property type="protein sequence ID" value="QHS63727.1"/>
    <property type="molecule type" value="Genomic_DNA"/>
</dbReference>
<sequence>MSGAISIWSATAVDQLGILLTDPVYKVTIHEFEFSVCKQENAVWIVVTGPEQVKLIFRTAYAPDGLEVTHSEKVNGGFSLDIKAGIGIFSVAVTFPEEGRPLLHYTVTFKPTQEFFIPYWPKDIVVPDAAGEVYLSQIGLRSGFVYAGLKAPRGGSFLYMQNLSALSDYCELTKTSVGGTVSGEWPEMGFSLPAATEHPLPADRAIVISDAWVSFSKYLPKDQFEIAKQFLSHLGSIYLYVSKPNVQYNNYPDILSEALHDLGCDKCWTHHDGHSYLKAYVGDNETPPEIMVQLAVLLPVLDYIQWSGQKVSIMDRIRDNLGTFWNDDLKTIMRWLPSLEHKLDECEPQKTPRVMDSWYLYHPLLNLSRLALAGDKTAEKLFINSLGFAIHVAHHFNYRWPVFYNMETLEVIREETAPGKGGEKDVAGIYTLVMLQAWELTGDEQYLEEARSAATTLRDYGFHIFYQANNTAFSAGAMLRLFKATKDDLYLDLAYLCIANLFKNMALWQGEYGYWKHFPLFFALFPLDDAPYTAVYEEQEGFAAIHDFLKHAQGLELLPCVNLLLAEFIKYAVSRSVFYYPPMLPDKMLAKEAKTGHLDRHLWIALEDVRDGWEQSGSVGQEVYGAGLAFGILPRHAIRLKNESFMIFIDYPVAGQLQEGRSLHFRILGHKLLTCNIHVITANGELLPAVNVRAAEQEITAVSPGKYILNGDQQVTITW</sequence>
<dbReference type="Proteomes" id="UP000476411">
    <property type="component" value="Chromosome"/>
</dbReference>